<evidence type="ECO:0000313" key="3">
    <source>
        <dbReference type="Proteomes" id="UP000615455"/>
    </source>
</evidence>
<dbReference type="Proteomes" id="UP000615455">
    <property type="component" value="Unassembled WGS sequence"/>
</dbReference>
<dbReference type="EMBL" id="BMHE01000078">
    <property type="protein sequence ID" value="GGA14996.1"/>
    <property type="molecule type" value="Genomic_DNA"/>
</dbReference>
<protein>
    <recommendedName>
        <fullName evidence="4">YjzC family protein</fullName>
    </recommendedName>
</protein>
<keyword evidence="3" id="KW-1185">Reference proteome</keyword>
<evidence type="ECO:0000313" key="2">
    <source>
        <dbReference type="EMBL" id="GGA14996.1"/>
    </source>
</evidence>
<evidence type="ECO:0000256" key="1">
    <source>
        <dbReference type="SAM" id="MobiDB-lite"/>
    </source>
</evidence>
<reference evidence="3" key="1">
    <citation type="journal article" date="2019" name="Int. J. Syst. Evol. Microbiol.">
        <title>The Global Catalogue of Microorganisms (GCM) 10K type strain sequencing project: providing services to taxonomists for standard genome sequencing and annotation.</title>
        <authorList>
            <consortium name="The Broad Institute Genomics Platform"/>
            <consortium name="The Broad Institute Genome Sequencing Center for Infectious Disease"/>
            <person name="Wu L."/>
            <person name="Ma J."/>
        </authorList>
    </citation>
    <scope>NUCLEOTIDE SEQUENCE [LARGE SCALE GENOMIC DNA]</scope>
    <source>
        <strain evidence="3">CGMCC 1.15043</strain>
    </source>
</reference>
<comment type="caution">
    <text evidence="2">The sequence shown here is derived from an EMBL/GenBank/DDBJ whole genome shotgun (WGS) entry which is preliminary data.</text>
</comment>
<feature type="region of interest" description="Disordered" evidence="1">
    <location>
        <begin position="47"/>
        <end position="67"/>
    </location>
</feature>
<proteinExistence type="predicted"/>
<gene>
    <name evidence="2" type="ORF">GCM10008018_69830</name>
</gene>
<sequence length="67" mass="7581">MKSPVREIRTPGSVRGVPGNWYLYRDQQGLLPETVVIRHMPKYINPCEGRGTTDESPVMGVEEQPQV</sequence>
<organism evidence="2 3">
    <name type="scientific">Paenibacillus marchantiophytorum</name>
    <dbReference type="NCBI Taxonomy" id="1619310"/>
    <lineage>
        <taxon>Bacteria</taxon>
        <taxon>Bacillati</taxon>
        <taxon>Bacillota</taxon>
        <taxon>Bacilli</taxon>
        <taxon>Bacillales</taxon>
        <taxon>Paenibacillaceae</taxon>
        <taxon>Paenibacillus</taxon>
    </lineage>
</organism>
<name>A0ABQ1FHV8_9BACL</name>
<evidence type="ECO:0008006" key="4">
    <source>
        <dbReference type="Google" id="ProtNLM"/>
    </source>
</evidence>
<accession>A0ABQ1FHV8</accession>